<comment type="caution">
    <text evidence="2">The sequence shown here is derived from an EMBL/GenBank/DDBJ whole genome shotgun (WGS) entry which is preliminary data.</text>
</comment>
<keyword evidence="1" id="KW-1133">Transmembrane helix</keyword>
<accession>A0A2T0W3S1</accession>
<dbReference type="OrthoDB" id="7876971at2"/>
<gene>
    <name evidence="2" type="ORF">CLV80_102302</name>
</gene>
<dbReference type="InterPro" id="IPR025961">
    <property type="entry name" value="Metal_resist"/>
</dbReference>
<evidence type="ECO:0000313" key="2">
    <source>
        <dbReference type="EMBL" id="PRY79657.1"/>
    </source>
</evidence>
<reference evidence="2 3" key="1">
    <citation type="submission" date="2018-03" db="EMBL/GenBank/DDBJ databases">
        <title>Genomic Encyclopedia of Archaeal and Bacterial Type Strains, Phase II (KMG-II): from individual species to whole genera.</title>
        <authorList>
            <person name="Goeker M."/>
        </authorList>
    </citation>
    <scope>NUCLEOTIDE SEQUENCE [LARGE SCALE GENOMIC DNA]</scope>
    <source>
        <strain evidence="2 3">DSM 101533</strain>
    </source>
</reference>
<protein>
    <submittedName>
        <fullName evidence="2">Heavy-metal resistance protein</fullName>
    </submittedName>
</protein>
<evidence type="ECO:0000313" key="3">
    <source>
        <dbReference type="Proteomes" id="UP000238007"/>
    </source>
</evidence>
<dbReference type="RefSeq" id="WP_106355031.1">
    <property type="nucleotide sequence ID" value="NZ_PVTP01000002.1"/>
</dbReference>
<dbReference type="EMBL" id="PVTP01000002">
    <property type="protein sequence ID" value="PRY79657.1"/>
    <property type="molecule type" value="Genomic_DNA"/>
</dbReference>
<keyword evidence="1" id="KW-0812">Transmembrane</keyword>
<sequence>MADEQAKNGRTVRIVLVASLALNLAVAGLAIGSLASGRIGDGPPRSFDLGLGPISRALESEDRRQVAIALRRSRPMADFDVRGQIAKMVLTLRADPFDPDALRILMAEQSQHTEQLQHNAHNVLINHFTTMSVDERNAFADRLVAELSHVRERGNRGDRDGRKSRD</sequence>
<evidence type="ECO:0000256" key="1">
    <source>
        <dbReference type="SAM" id="Phobius"/>
    </source>
</evidence>
<dbReference type="Pfam" id="PF13801">
    <property type="entry name" value="Metal_resist"/>
    <property type="match status" value="1"/>
</dbReference>
<name>A0A2T0W3S1_9RHOB</name>
<proteinExistence type="predicted"/>
<feature type="transmembrane region" description="Helical" evidence="1">
    <location>
        <begin position="12"/>
        <end position="35"/>
    </location>
</feature>
<dbReference type="Proteomes" id="UP000238007">
    <property type="component" value="Unassembled WGS sequence"/>
</dbReference>
<keyword evidence="3" id="KW-1185">Reference proteome</keyword>
<dbReference type="AlphaFoldDB" id="A0A2T0W3S1"/>
<keyword evidence="1" id="KW-0472">Membrane</keyword>
<organism evidence="2 3">
    <name type="scientific">Yoonia maritima</name>
    <dbReference type="NCBI Taxonomy" id="1435347"/>
    <lineage>
        <taxon>Bacteria</taxon>
        <taxon>Pseudomonadati</taxon>
        <taxon>Pseudomonadota</taxon>
        <taxon>Alphaproteobacteria</taxon>
        <taxon>Rhodobacterales</taxon>
        <taxon>Paracoccaceae</taxon>
        <taxon>Yoonia</taxon>
    </lineage>
</organism>